<keyword evidence="3 8" id="KW-0813">Transport</keyword>
<feature type="transmembrane region" description="Helical" evidence="9">
    <location>
        <begin position="135"/>
        <end position="153"/>
    </location>
</feature>
<dbReference type="AlphaFoldDB" id="A0A2M6IVA6"/>
<evidence type="ECO:0000256" key="1">
    <source>
        <dbReference type="ARBA" id="ARBA00004651"/>
    </source>
</evidence>
<evidence type="ECO:0000256" key="3">
    <source>
        <dbReference type="ARBA" id="ARBA00022448"/>
    </source>
</evidence>
<dbReference type="Pfam" id="PF00230">
    <property type="entry name" value="MIP"/>
    <property type="match status" value="1"/>
</dbReference>
<dbReference type="PRINTS" id="PR00783">
    <property type="entry name" value="MINTRINSICP"/>
</dbReference>
<dbReference type="InterPro" id="IPR034294">
    <property type="entry name" value="Aquaporin_transptr"/>
</dbReference>
<evidence type="ECO:0000256" key="6">
    <source>
        <dbReference type="ARBA" id="ARBA00022989"/>
    </source>
</evidence>
<feature type="transmembrane region" description="Helical" evidence="9">
    <location>
        <begin position="7"/>
        <end position="27"/>
    </location>
</feature>
<evidence type="ECO:0000313" key="11">
    <source>
        <dbReference type="Proteomes" id="UP000231056"/>
    </source>
</evidence>
<evidence type="ECO:0000256" key="8">
    <source>
        <dbReference type="RuleBase" id="RU000477"/>
    </source>
</evidence>
<protein>
    <recommendedName>
        <fullName evidence="12">Porin</fullName>
    </recommendedName>
</protein>
<evidence type="ECO:0000256" key="5">
    <source>
        <dbReference type="ARBA" id="ARBA00022692"/>
    </source>
</evidence>
<feature type="transmembrane region" description="Helical" evidence="9">
    <location>
        <begin position="73"/>
        <end position="94"/>
    </location>
</feature>
<keyword evidence="5 8" id="KW-0812">Transmembrane</keyword>
<feature type="transmembrane region" description="Helical" evidence="9">
    <location>
        <begin position="106"/>
        <end position="128"/>
    </location>
</feature>
<comment type="similarity">
    <text evidence="2 8">Belongs to the MIP/aquaporin (TC 1.A.8) family.</text>
</comment>
<reference evidence="10 11" key="1">
    <citation type="submission" date="2017-09" db="EMBL/GenBank/DDBJ databases">
        <title>Depth-based differentiation of microbial function through sediment-hosted aquifers and enrichment of novel symbionts in the deep terrestrial subsurface.</title>
        <authorList>
            <person name="Probst A.J."/>
            <person name="Ladd B."/>
            <person name="Jarett J.K."/>
            <person name="Geller-Mcgrath D.E."/>
            <person name="Sieber C.M."/>
            <person name="Emerson J.B."/>
            <person name="Anantharaman K."/>
            <person name="Thomas B.C."/>
            <person name="Malmstrom R."/>
            <person name="Stieglmeier M."/>
            <person name="Klingl A."/>
            <person name="Woyke T."/>
            <person name="Ryan C.M."/>
            <person name="Banfield J.F."/>
        </authorList>
    </citation>
    <scope>NUCLEOTIDE SEQUENCE [LARGE SCALE GENOMIC DNA]</scope>
    <source>
        <strain evidence="10">CG11_big_fil_rev_8_21_14_0_20_36_8</strain>
    </source>
</reference>
<accession>A0A2M6IVA6</accession>
<dbReference type="InterPro" id="IPR022357">
    <property type="entry name" value="MIP_CS"/>
</dbReference>
<dbReference type="PANTHER" id="PTHR19139">
    <property type="entry name" value="AQUAPORIN TRANSPORTER"/>
    <property type="match status" value="1"/>
</dbReference>
<gene>
    <name evidence="10" type="ORF">COV58_00380</name>
</gene>
<dbReference type="InterPro" id="IPR000425">
    <property type="entry name" value="MIP"/>
</dbReference>
<dbReference type="Gene3D" id="1.20.1080.10">
    <property type="entry name" value="Glycerol uptake facilitator protein"/>
    <property type="match status" value="1"/>
</dbReference>
<evidence type="ECO:0000256" key="4">
    <source>
        <dbReference type="ARBA" id="ARBA00022475"/>
    </source>
</evidence>
<evidence type="ECO:0000256" key="9">
    <source>
        <dbReference type="SAM" id="Phobius"/>
    </source>
</evidence>
<dbReference type="EMBL" id="PCVM01000007">
    <property type="protein sequence ID" value="PIQ73833.1"/>
    <property type="molecule type" value="Genomic_DNA"/>
</dbReference>
<evidence type="ECO:0008006" key="12">
    <source>
        <dbReference type="Google" id="ProtNLM"/>
    </source>
</evidence>
<dbReference type="PROSITE" id="PS00221">
    <property type="entry name" value="MIP"/>
    <property type="match status" value="1"/>
</dbReference>
<evidence type="ECO:0000256" key="2">
    <source>
        <dbReference type="ARBA" id="ARBA00006175"/>
    </source>
</evidence>
<dbReference type="PANTHER" id="PTHR19139:SF199">
    <property type="entry name" value="MIP17260P"/>
    <property type="match status" value="1"/>
</dbReference>
<name>A0A2M6IVA6_9BACT</name>
<dbReference type="GO" id="GO:0015250">
    <property type="term" value="F:water channel activity"/>
    <property type="evidence" value="ECO:0007669"/>
    <property type="project" value="TreeGrafter"/>
</dbReference>
<evidence type="ECO:0000313" key="10">
    <source>
        <dbReference type="EMBL" id="PIQ73833.1"/>
    </source>
</evidence>
<feature type="transmembrane region" description="Helical" evidence="9">
    <location>
        <begin position="33"/>
        <end position="52"/>
    </location>
</feature>
<comment type="subcellular location">
    <subcellularLocation>
        <location evidence="1">Cell membrane</location>
        <topology evidence="1">Multi-pass membrane protein</topology>
    </subcellularLocation>
</comment>
<dbReference type="SUPFAM" id="SSF81338">
    <property type="entry name" value="Aquaporin-like"/>
    <property type="match status" value="1"/>
</dbReference>
<comment type="caution">
    <text evidence="10">The sequence shown here is derived from an EMBL/GenBank/DDBJ whole genome shotgun (WGS) entry which is preliminary data.</text>
</comment>
<organism evidence="10 11">
    <name type="scientific">Candidatus Roizmanbacteria bacterium CG11_big_fil_rev_8_21_14_0_20_36_8</name>
    <dbReference type="NCBI Taxonomy" id="1974856"/>
    <lineage>
        <taxon>Bacteria</taxon>
        <taxon>Candidatus Roizmaniibacteriota</taxon>
    </lineage>
</organism>
<sequence length="203" mass="21260">MYQKYLAEYFGTLTLTLVVILSLAGIFPVSTPVLAAITLGLFVFSVGHISGTHLNPAVTIGLLAIKKINSSDALSYIMVQVFGAITALIISMVMGISYEITVESSLMIGIAETVGMIFFSFGIASVVFGNIHKAVSGIVIGGSLFMGIAIAALMGSNGVLNPAVAVGIKSFSIMYILGPIVGSVIGMKFYELIQSGRPIMVKK</sequence>
<dbReference type="InterPro" id="IPR023271">
    <property type="entry name" value="Aquaporin-like"/>
</dbReference>
<feature type="transmembrane region" description="Helical" evidence="9">
    <location>
        <begin position="173"/>
        <end position="193"/>
    </location>
</feature>
<proteinExistence type="inferred from homology"/>
<keyword evidence="7 9" id="KW-0472">Membrane</keyword>
<keyword evidence="4" id="KW-1003">Cell membrane</keyword>
<dbReference type="GO" id="GO:0005886">
    <property type="term" value="C:plasma membrane"/>
    <property type="evidence" value="ECO:0007669"/>
    <property type="project" value="UniProtKB-SubCell"/>
</dbReference>
<keyword evidence="6 9" id="KW-1133">Transmembrane helix</keyword>
<dbReference type="Proteomes" id="UP000231056">
    <property type="component" value="Unassembled WGS sequence"/>
</dbReference>
<evidence type="ECO:0000256" key="7">
    <source>
        <dbReference type="ARBA" id="ARBA00023136"/>
    </source>
</evidence>